<dbReference type="GeneID" id="84589864"/>
<name>A0AAJ8BSN4_ASPNG</name>
<accession>A0AAJ8BSN4</accession>
<dbReference type="AlphaFoldDB" id="A0AAJ8BSN4"/>
<protein>
    <submittedName>
        <fullName evidence="1">Uncharacterized protein</fullName>
    </submittedName>
</protein>
<sequence>MAFISGHIRVHLLTYSGKLDDEFPISLVDYYPERAELPRVGTPESVANVSKPKSTQVADFSVIGKELYRYRKVSRGGGGQKSGNKEKKKEACQSVKKSDAAAPCALCSQCRKVMESLEDDGLHTPEQIGNPEEENKKRAQAKRYFVVVRLGGSLTGFHNIPNRDQWDFGLILCSLRSMEARDIVIESPKQPMWLPRIPLTEAPGFGAPMIG</sequence>
<reference evidence="1" key="2">
    <citation type="submission" date="2025-08" db="UniProtKB">
        <authorList>
            <consortium name="RefSeq"/>
        </authorList>
    </citation>
    <scope>IDENTIFICATION</scope>
</reference>
<gene>
    <name evidence="1" type="ORF">An01g02390</name>
</gene>
<organism evidence="1">
    <name type="scientific">Aspergillus niger</name>
    <dbReference type="NCBI Taxonomy" id="5061"/>
    <lineage>
        <taxon>Eukaryota</taxon>
        <taxon>Fungi</taxon>
        <taxon>Dikarya</taxon>
        <taxon>Ascomycota</taxon>
        <taxon>Pezizomycotina</taxon>
        <taxon>Eurotiomycetes</taxon>
        <taxon>Eurotiomycetidae</taxon>
        <taxon>Eurotiales</taxon>
        <taxon>Aspergillaceae</taxon>
        <taxon>Aspergillus</taxon>
        <taxon>Aspergillus subgen. Circumdati</taxon>
    </lineage>
</organism>
<reference evidence="1" key="1">
    <citation type="submission" date="2025-02" db="EMBL/GenBank/DDBJ databases">
        <authorList>
            <consortium name="NCBI Genome Project"/>
        </authorList>
    </citation>
    <scope>NUCLEOTIDE SEQUENCE</scope>
</reference>
<proteinExistence type="predicted"/>
<evidence type="ECO:0000313" key="1">
    <source>
        <dbReference type="RefSeq" id="XP_059603114.1"/>
    </source>
</evidence>
<dbReference type="VEuPathDB" id="FungiDB:An01g02390"/>
<dbReference type="KEGG" id="ang:An01g02390"/>
<dbReference type="RefSeq" id="XP_059603114.1">
    <property type="nucleotide sequence ID" value="XM_059746426.1"/>
</dbReference>